<proteinExistence type="predicted"/>
<evidence type="ECO:0000259" key="2">
    <source>
        <dbReference type="Pfam" id="PF26225"/>
    </source>
</evidence>
<dbReference type="InterPro" id="IPR058364">
    <property type="entry name" value="DUF8051"/>
</dbReference>
<dbReference type="EMBL" id="BSST01000001">
    <property type="protein sequence ID" value="GLX78254.1"/>
    <property type="molecule type" value="Genomic_DNA"/>
</dbReference>
<dbReference type="Pfam" id="PF26225">
    <property type="entry name" value="DUF8051"/>
    <property type="match status" value="1"/>
</dbReference>
<name>A0ABQ6GRK9_9GAMM</name>
<keyword evidence="1" id="KW-0472">Membrane</keyword>
<evidence type="ECO:0000313" key="4">
    <source>
        <dbReference type="Proteomes" id="UP001157186"/>
    </source>
</evidence>
<keyword evidence="1" id="KW-1133">Transmembrane helix</keyword>
<feature type="transmembrane region" description="Helical" evidence="1">
    <location>
        <begin position="142"/>
        <end position="161"/>
    </location>
</feature>
<dbReference type="RefSeq" id="WP_284244141.1">
    <property type="nucleotide sequence ID" value="NZ_BSST01000001.1"/>
</dbReference>
<evidence type="ECO:0000256" key="1">
    <source>
        <dbReference type="SAM" id="Phobius"/>
    </source>
</evidence>
<organism evidence="3 4">
    <name type="scientific">Thalassotalea insulae</name>
    <dbReference type="NCBI Taxonomy" id="2056778"/>
    <lineage>
        <taxon>Bacteria</taxon>
        <taxon>Pseudomonadati</taxon>
        <taxon>Pseudomonadota</taxon>
        <taxon>Gammaproteobacteria</taxon>
        <taxon>Alteromonadales</taxon>
        <taxon>Colwelliaceae</taxon>
        <taxon>Thalassotalea</taxon>
    </lineage>
</organism>
<evidence type="ECO:0000313" key="3">
    <source>
        <dbReference type="EMBL" id="GLX78254.1"/>
    </source>
</evidence>
<protein>
    <recommendedName>
        <fullName evidence="2">DUF8051 domain-containing protein</fullName>
    </recommendedName>
</protein>
<gene>
    <name evidence="3" type="ORF">tinsulaeT_15940</name>
</gene>
<comment type="caution">
    <text evidence="3">The sequence shown here is derived from an EMBL/GenBank/DDBJ whole genome shotgun (WGS) entry which is preliminary data.</text>
</comment>
<accession>A0ABQ6GRK9</accession>
<feature type="transmembrane region" description="Helical" evidence="1">
    <location>
        <begin position="7"/>
        <end position="27"/>
    </location>
</feature>
<sequence length="167" mass="18738">MNYAKSTIYVLILAIITLAWMVPGGPVETRDFSHLAPEVAWSFNIFLTSLMLVAIALVYFMFKKQRWAYQLTGVVGLAFFLVFLLDLAKIFPVSPDPMSTLLFVLEIAGVVFGLLLSWLSYQAIRLSEQTFWVSTITIPNSLLFIGIGMLIFGAFVVYFATASTLRF</sequence>
<dbReference type="Proteomes" id="UP001157186">
    <property type="component" value="Unassembled WGS sequence"/>
</dbReference>
<feature type="transmembrane region" description="Helical" evidence="1">
    <location>
        <begin position="39"/>
        <end position="60"/>
    </location>
</feature>
<feature type="transmembrane region" description="Helical" evidence="1">
    <location>
        <begin position="67"/>
        <end position="88"/>
    </location>
</feature>
<reference evidence="3 4" key="1">
    <citation type="submission" date="2023-03" db="EMBL/GenBank/DDBJ databases">
        <title>Draft genome sequence of Thalassotalea insulae KCTC 62186T.</title>
        <authorList>
            <person name="Sawabe T."/>
        </authorList>
    </citation>
    <scope>NUCLEOTIDE SEQUENCE [LARGE SCALE GENOMIC DNA]</scope>
    <source>
        <strain evidence="3 4">KCTC 62186</strain>
    </source>
</reference>
<keyword evidence="4" id="KW-1185">Reference proteome</keyword>
<feature type="transmembrane region" description="Helical" evidence="1">
    <location>
        <begin position="100"/>
        <end position="121"/>
    </location>
</feature>
<keyword evidence="1" id="KW-0812">Transmembrane</keyword>
<feature type="domain" description="DUF8051" evidence="2">
    <location>
        <begin position="8"/>
        <end position="125"/>
    </location>
</feature>